<organism evidence="3 4">
    <name type="scientific">Pieris macdunnoughi</name>
    <dbReference type="NCBI Taxonomy" id="345717"/>
    <lineage>
        <taxon>Eukaryota</taxon>
        <taxon>Metazoa</taxon>
        <taxon>Ecdysozoa</taxon>
        <taxon>Arthropoda</taxon>
        <taxon>Hexapoda</taxon>
        <taxon>Insecta</taxon>
        <taxon>Pterygota</taxon>
        <taxon>Neoptera</taxon>
        <taxon>Endopterygota</taxon>
        <taxon>Lepidoptera</taxon>
        <taxon>Glossata</taxon>
        <taxon>Ditrysia</taxon>
        <taxon>Papilionoidea</taxon>
        <taxon>Pieridae</taxon>
        <taxon>Pierinae</taxon>
        <taxon>Pieris</taxon>
    </lineage>
</organism>
<feature type="compositionally biased region" description="Low complexity" evidence="1">
    <location>
        <begin position="77"/>
        <end position="102"/>
    </location>
</feature>
<feature type="compositionally biased region" description="Basic and acidic residues" evidence="1">
    <location>
        <begin position="49"/>
        <end position="71"/>
    </location>
</feature>
<evidence type="ECO:0000313" key="4">
    <source>
        <dbReference type="Proteomes" id="UP000663880"/>
    </source>
</evidence>
<accession>A0A821XUJ4</accession>
<feature type="domain" description="DUF7869" evidence="2">
    <location>
        <begin position="723"/>
        <end position="857"/>
    </location>
</feature>
<dbReference type="Pfam" id="PF25273">
    <property type="entry name" value="DUF7869"/>
    <property type="match status" value="1"/>
</dbReference>
<feature type="compositionally biased region" description="Polar residues" evidence="1">
    <location>
        <begin position="223"/>
        <end position="233"/>
    </location>
</feature>
<feature type="region of interest" description="Disordered" evidence="1">
    <location>
        <begin position="316"/>
        <end position="356"/>
    </location>
</feature>
<sequence>MLMYKPICCINASDHSIETSSAIENVSYCFENDANNTDINDIISNTEDLSKADKSNESDFDSDDKVKDPNYRHRPASRSSTDLNSSTDSASSSSSSSSSASSERSHSSHSENIPPALHSSNSEIIPPPLHFSGNENIPLTNSQLENLDSNKKLTRKRLRNVSSWKSDVAKRLRNTGHGYTSKKLKKVIPARKVGPPCETQSNHEDSPIAVEEQMEILHSVPSSPMGSPMTFSHTEVKRESPLTTEQRATIAEMENLGFNGDDFNVPILYSNKLPLSVFRTNKDYELLESSVPSIEKQLTPLFTPVASIHSIGSPSIIETSENPHNENLSTFIDDSDDSVADPNYQPNDEEIQCSPMSPITSSSLVQIEQPVSITNPQEIEESPTLESNLDRQKVKRCKRKIPENWKKNIRKTKKNCGETYISSQGKNVPAKKCGNENCKCQRACHTKIDNSTRKNIHLSFWGLGSIERQRDFIVSNVVSTEATGSRVTNSRRKFTLNYSFKINSETVNVCQPFFLRTLDISDKMVRTALKKARRGVGNIPSPDKRGHHIPCNKFSEDNIKFANDHIDSFPKVPSHWCRKDTKKIYLETILNKEKMYELYKQQCLENHKKPIGKTSYKELILNKNIGFHKPRKDQCWCNKYEQLTEEEQKAKQEEYEEHVNRKYYAQEEKTSDKIKAIEDSRSHVCTFDFEAVLYCPLVLGKPVFYKRKLGSMNFTIHNAATKQGYCYFWPEYEGNRGSNEVSTCLYNYISNLSNVDHLILCSDCCPGQNRNSVLVAMFNYIITSPDNEIRVIDYKFLEPGHTYMECDNMHSTIERASEYAKIYIPDDWQNVIRLARKDNPYNVQVMEHTDFLDFKSLRSTIIPNTMKATDGTVLQWANVRWLRFNKNIPHSLFFKYDYWEEFKEVKLKERVTRSEHNSNLAKLYPGQILLKQAKHKDLMEMCRDGTITKNHNYYYEKLPVQSVSGSLPQTRPRQDDDELELSATRASYLRRRSGKKN</sequence>
<keyword evidence="4" id="KW-1185">Reference proteome</keyword>
<evidence type="ECO:0000256" key="1">
    <source>
        <dbReference type="SAM" id="MobiDB-lite"/>
    </source>
</evidence>
<evidence type="ECO:0000313" key="3">
    <source>
        <dbReference type="EMBL" id="CAF4948298.1"/>
    </source>
</evidence>
<dbReference type="AlphaFoldDB" id="A0A821XUJ4"/>
<evidence type="ECO:0000259" key="2">
    <source>
        <dbReference type="Pfam" id="PF25273"/>
    </source>
</evidence>
<feature type="compositionally biased region" description="Polar residues" evidence="1">
    <location>
        <begin position="133"/>
        <end position="143"/>
    </location>
</feature>
<reference evidence="3" key="1">
    <citation type="submission" date="2021-02" db="EMBL/GenBank/DDBJ databases">
        <authorList>
            <person name="Steward A R."/>
        </authorList>
    </citation>
    <scope>NUCLEOTIDE SEQUENCE</scope>
</reference>
<dbReference type="PANTHER" id="PTHR10773">
    <property type="entry name" value="DNA-DIRECTED RNA POLYMERASES I, II, AND III SUBUNIT RPABC2"/>
    <property type="match status" value="1"/>
</dbReference>
<gene>
    <name evidence="3" type="ORF">PMACD_LOCUS15427</name>
</gene>
<dbReference type="OrthoDB" id="6136790at2759"/>
<dbReference type="EMBL" id="CAJOBZ010000070">
    <property type="protein sequence ID" value="CAF4948298.1"/>
    <property type="molecule type" value="Genomic_DNA"/>
</dbReference>
<proteinExistence type="predicted"/>
<dbReference type="PANTHER" id="PTHR10773:SF19">
    <property type="match status" value="1"/>
</dbReference>
<dbReference type="InterPro" id="IPR057191">
    <property type="entry name" value="DUF7869"/>
</dbReference>
<dbReference type="Proteomes" id="UP000663880">
    <property type="component" value="Unassembled WGS sequence"/>
</dbReference>
<comment type="caution">
    <text evidence="3">The sequence shown here is derived from an EMBL/GenBank/DDBJ whole genome shotgun (WGS) entry which is preliminary data.</text>
</comment>
<name>A0A821XUJ4_9NEOP</name>
<feature type="region of interest" description="Disordered" evidence="1">
    <location>
        <begin position="223"/>
        <end position="242"/>
    </location>
</feature>
<feature type="region of interest" description="Disordered" evidence="1">
    <location>
        <begin position="49"/>
        <end position="143"/>
    </location>
</feature>
<protein>
    <recommendedName>
        <fullName evidence="2">DUF7869 domain-containing protein</fullName>
    </recommendedName>
</protein>
<feature type="compositionally biased region" description="Polar residues" evidence="1">
    <location>
        <begin position="316"/>
        <end position="332"/>
    </location>
</feature>